<evidence type="ECO:0000313" key="5">
    <source>
        <dbReference type="Proteomes" id="UP000190092"/>
    </source>
</evidence>
<keyword evidence="1" id="KW-0472">Membrane</keyword>
<dbReference type="SMART" id="SM00044">
    <property type="entry name" value="CYCc"/>
    <property type="match status" value="1"/>
</dbReference>
<name>A0A1T4RL21_9HYPH</name>
<dbReference type="Gene3D" id="3.30.70.1230">
    <property type="entry name" value="Nucleotide cyclase"/>
    <property type="match status" value="1"/>
</dbReference>
<dbReference type="STRING" id="225324.SAMN02745126_03901"/>
<evidence type="ECO:0000313" key="4">
    <source>
        <dbReference type="EMBL" id="SKA16694.1"/>
    </source>
</evidence>
<keyword evidence="1" id="KW-0812">Transmembrane</keyword>
<dbReference type="InterPro" id="IPR001054">
    <property type="entry name" value="A/G_cyclase"/>
</dbReference>
<dbReference type="Pfam" id="PF00211">
    <property type="entry name" value="Guanylate_cyc"/>
    <property type="match status" value="1"/>
</dbReference>
<keyword evidence="1" id="KW-1133">Transmembrane helix</keyword>
<accession>A0A1T4RL21</accession>
<sequence>MSQVVPFRRDPLYTIDMVASSRAVPALSANNIVARYYLAMGVPFAIDVATSAVYVAINGQPLALPPMAAVSALFLVLGLGSAAWLLFRPVHRYIDGEIPYSAVERRLANLPRSCAALVALFDAPLMAFHMLSARAGITFGATFEIQAWTDTITSFVVETSFNVVLTYFIVSTYLDRLCEFLFETRGVNITTFRGTFRRKVGVAILFVSFAAMTLLAGDIASYSGNRLLREAAVDVSASVMGVIIIYYWISQALTRPITRLDDGMRHIAEGDLAVRLPVTSDDEIGRATSGFNLMAEGLTERQYLRDVFGKYVNERVASEILADQERHGRVADTLAEATLMFTDIEGFTALSEMLSPHEVARILNTYYATVVPVIQHRGGVVNNCIGDGLFASFNLPLPQEDHAAAAIQAALEVQRALATVAFPANMRIRTRIGINTGPVIGVTIGTADWLSYTLLGDAVNIASRVEQLNKHFHTSILVTENTIRAVGNRFAYTCLGETDVRGHRGNVIVYSIDPQA</sequence>
<dbReference type="Pfam" id="PF00672">
    <property type="entry name" value="HAMP"/>
    <property type="match status" value="1"/>
</dbReference>
<feature type="domain" description="Guanylate cyclase" evidence="2">
    <location>
        <begin position="338"/>
        <end position="466"/>
    </location>
</feature>
<dbReference type="GO" id="GO:0004016">
    <property type="term" value="F:adenylate cyclase activity"/>
    <property type="evidence" value="ECO:0007669"/>
    <property type="project" value="UniProtKB-ARBA"/>
</dbReference>
<reference evidence="5" key="1">
    <citation type="submission" date="2017-02" db="EMBL/GenBank/DDBJ databases">
        <authorList>
            <person name="Varghese N."/>
            <person name="Submissions S."/>
        </authorList>
    </citation>
    <scope>NUCLEOTIDE SEQUENCE [LARGE SCALE GENOMIC DNA]</scope>
    <source>
        <strain evidence="5">ATCC 27094</strain>
    </source>
</reference>
<dbReference type="InterPro" id="IPR050697">
    <property type="entry name" value="Adenylyl/Guanylyl_Cyclase_3/4"/>
</dbReference>
<feature type="transmembrane region" description="Helical" evidence="1">
    <location>
        <begin position="36"/>
        <end position="57"/>
    </location>
</feature>
<gene>
    <name evidence="4" type="ORF">SAMN02745126_03901</name>
</gene>
<dbReference type="RefSeq" id="WP_085935578.1">
    <property type="nucleotide sequence ID" value="NZ_FUWJ01000005.1"/>
</dbReference>
<dbReference type="SMART" id="SM00304">
    <property type="entry name" value="HAMP"/>
    <property type="match status" value="1"/>
</dbReference>
<evidence type="ECO:0000256" key="1">
    <source>
        <dbReference type="SAM" id="Phobius"/>
    </source>
</evidence>
<feature type="domain" description="HAMP" evidence="3">
    <location>
        <begin position="251"/>
        <end position="303"/>
    </location>
</feature>
<dbReference type="GO" id="GO:0009190">
    <property type="term" value="P:cyclic nucleotide biosynthetic process"/>
    <property type="evidence" value="ECO:0007669"/>
    <property type="project" value="InterPro"/>
</dbReference>
<dbReference type="OrthoDB" id="9762462at2"/>
<dbReference type="PANTHER" id="PTHR43081:SF1">
    <property type="entry name" value="ADENYLATE CYCLASE, TERMINAL-DIFFERENTIATION SPECIFIC"/>
    <property type="match status" value="1"/>
</dbReference>
<proteinExistence type="predicted"/>
<protein>
    <submittedName>
        <fullName evidence="4">Adenylate cyclase, class 3</fullName>
    </submittedName>
</protein>
<dbReference type="GO" id="GO:0016020">
    <property type="term" value="C:membrane"/>
    <property type="evidence" value="ECO:0007669"/>
    <property type="project" value="InterPro"/>
</dbReference>
<dbReference type="PROSITE" id="PS50885">
    <property type="entry name" value="HAMP"/>
    <property type="match status" value="1"/>
</dbReference>
<feature type="transmembrane region" description="Helical" evidence="1">
    <location>
        <begin position="231"/>
        <end position="249"/>
    </location>
</feature>
<dbReference type="SUPFAM" id="SSF55073">
    <property type="entry name" value="Nucleotide cyclase"/>
    <property type="match status" value="1"/>
</dbReference>
<dbReference type="Proteomes" id="UP000190092">
    <property type="component" value="Unassembled WGS sequence"/>
</dbReference>
<dbReference type="InterPro" id="IPR029787">
    <property type="entry name" value="Nucleotide_cyclase"/>
</dbReference>
<dbReference type="CDD" id="cd06225">
    <property type="entry name" value="HAMP"/>
    <property type="match status" value="1"/>
</dbReference>
<evidence type="ECO:0000259" key="3">
    <source>
        <dbReference type="PROSITE" id="PS50885"/>
    </source>
</evidence>
<dbReference type="InterPro" id="IPR003660">
    <property type="entry name" value="HAMP_dom"/>
</dbReference>
<dbReference type="CDD" id="cd07302">
    <property type="entry name" value="CHD"/>
    <property type="match status" value="1"/>
</dbReference>
<feature type="transmembrane region" description="Helical" evidence="1">
    <location>
        <begin position="63"/>
        <end position="87"/>
    </location>
</feature>
<dbReference type="Gene3D" id="6.10.340.10">
    <property type="match status" value="1"/>
</dbReference>
<dbReference type="PANTHER" id="PTHR43081">
    <property type="entry name" value="ADENYLATE CYCLASE, TERMINAL-DIFFERENTIATION SPECIFIC-RELATED"/>
    <property type="match status" value="1"/>
</dbReference>
<feature type="transmembrane region" description="Helical" evidence="1">
    <location>
        <begin position="200"/>
        <end position="219"/>
    </location>
</feature>
<dbReference type="GO" id="GO:0035556">
    <property type="term" value="P:intracellular signal transduction"/>
    <property type="evidence" value="ECO:0007669"/>
    <property type="project" value="InterPro"/>
</dbReference>
<organism evidence="4 5">
    <name type="scientific">Enhydrobacter aerosaccus</name>
    <dbReference type="NCBI Taxonomy" id="225324"/>
    <lineage>
        <taxon>Bacteria</taxon>
        <taxon>Pseudomonadati</taxon>
        <taxon>Pseudomonadota</taxon>
        <taxon>Alphaproteobacteria</taxon>
        <taxon>Hyphomicrobiales</taxon>
        <taxon>Enhydrobacter</taxon>
    </lineage>
</organism>
<evidence type="ECO:0000259" key="2">
    <source>
        <dbReference type="PROSITE" id="PS50125"/>
    </source>
</evidence>
<dbReference type="EMBL" id="FUWJ01000005">
    <property type="protein sequence ID" value="SKA16694.1"/>
    <property type="molecule type" value="Genomic_DNA"/>
</dbReference>
<keyword evidence="5" id="KW-1185">Reference proteome</keyword>
<dbReference type="PROSITE" id="PS50125">
    <property type="entry name" value="GUANYLATE_CYCLASE_2"/>
    <property type="match status" value="1"/>
</dbReference>
<dbReference type="SUPFAM" id="SSF158472">
    <property type="entry name" value="HAMP domain-like"/>
    <property type="match status" value="1"/>
</dbReference>
<dbReference type="AlphaFoldDB" id="A0A1T4RL21"/>